<evidence type="ECO:0000313" key="1">
    <source>
        <dbReference type="Proteomes" id="UP000887579"/>
    </source>
</evidence>
<organism evidence="1 2">
    <name type="scientific">Panagrolaimus sp. ES5</name>
    <dbReference type="NCBI Taxonomy" id="591445"/>
    <lineage>
        <taxon>Eukaryota</taxon>
        <taxon>Metazoa</taxon>
        <taxon>Ecdysozoa</taxon>
        <taxon>Nematoda</taxon>
        <taxon>Chromadorea</taxon>
        <taxon>Rhabditida</taxon>
        <taxon>Tylenchina</taxon>
        <taxon>Panagrolaimomorpha</taxon>
        <taxon>Panagrolaimoidea</taxon>
        <taxon>Panagrolaimidae</taxon>
        <taxon>Panagrolaimus</taxon>
    </lineage>
</organism>
<sequence>MVSKDEEEADDKITKNDVTELFGSLTLKEGSNLLNIIAFENENVKQLISFLKKENSKFAFLNNECVLNDRINDDTVNADKSNPKLCALQKKDQNKIIEICNLSQAYFEDEDIRKEIIQIKEALILKHFGIALLNLNKISTKNQTNPKFKIFDYAIIKLLKYLGWKHLIEAHQ</sequence>
<name>A0AC34FRL2_9BILA</name>
<evidence type="ECO:0000313" key="2">
    <source>
        <dbReference type="WBParaSite" id="ES5_v2.g20107.t1"/>
    </source>
</evidence>
<accession>A0AC34FRL2</accession>
<dbReference type="WBParaSite" id="ES5_v2.g20107.t1">
    <property type="protein sequence ID" value="ES5_v2.g20107.t1"/>
    <property type="gene ID" value="ES5_v2.g20107"/>
</dbReference>
<proteinExistence type="predicted"/>
<reference evidence="2" key="1">
    <citation type="submission" date="2022-11" db="UniProtKB">
        <authorList>
            <consortium name="WormBaseParasite"/>
        </authorList>
    </citation>
    <scope>IDENTIFICATION</scope>
</reference>
<dbReference type="Proteomes" id="UP000887579">
    <property type="component" value="Unplaced"/>
</dbReference>
<protein>
    <submittedName>
        <fullName evidence="2">Uncharacterized protein</fullName>
    </submittedName>
</protein>